<dbReference type="AlphaFoldDB" id="A0A4U6VGC6"/>
<dbReference type="EMBL" id="CM016554">
    <property type="protein sequence ID" value="TKW28632.1"/>
    <property type="molecule type" value="Genomic_DNA"/>
</dbReference>
<gene>
    <name evidence="1" type="ORF">SEVIR_3G338920v2</name>
</gene>
<reference evidence="1 2" key="1">
    <citation type="submission" date="2019-03" db="EMBL/GenBank/DDBJ databases">
        <title>WGS assembly of Setaria viridis.</title>
        <authorList>
            <person name="Huang P."/>
            <person name="Jenkins J."/>
            <person name="Grimwood J."/>
            <person name="Barry K."/>
            <person name="Healey A."/>
            <person name="Mamidi S."/>
            <person name="Sreedasyam A."/>
            <person name="Shu S."/>
            <person name="Feldman M."/>
            <person name="Wu J."/>
            <person name="Yu Y."/>
            <person name="Chen C."/>
            <person name="Johnson J."/>
            <person name="Rokhsar D."/>
            <person name="Baxter I."/>
            <person name="Schmutz J."/>
            <person name="Brutnell T."/>
            <person name="Kellogg E."/>
        </authorList>
    </citation>
    <scope>NUCLEOTIDE SEQUENCE [LARGE SCALE GENOMIC DNA]</scope>
    <source>
        <strain evidence="2">cv. A10</strain>
    </source>
</reference>
<dbReference type="Gramene" id="TKW28632">
    <property type="protein sequence ID" value="TKW28632"/>
    <property type="gene ID" value="SEVIR_3G338920v2"/>
</dbReference>
<proteinExistence type="predicted"/>
<name>A0A4U6VGC6_SETVI</name>
<evidence type="ECO:0000313" key="2">
    <source>
        <dbReference type="Proteomes" id="UP000298652"/>
    </source>
</evidence>
<sequence length="58" mass="6740">MRRLGCQLGLQSLKERFLNLVALCGEAKNVSLNWSKGYLTWKRNCAQQRMLQLLMNNV</sequence>
<evidence type="ECO:0000313" key="1">
    <source>
        <dbReference type="EMBL" id="TKW28631.1"/>
    </source>
</evidence>
<dbReference type="Gramene" id="TKW28631">
    <property type="protein sequence ID" value="TKW28631"/>
    <property type="gene ID" value="SEVIR_3G338920v2"/>
</dbReference>
<protein>
    <submittedName>
        <fullName evidence="1">Uncharacterized protein</fullName>
    </submittedName>
</protein>
<accession>A0A4U6VGC6</accession>
<organism evidence="1 2">
    <name type="scientific">Setaria viridis</name>
    <name type="common">Green bristlegrass</name>
    <name type="synonym">Setaria italica subsp. viridis</name>
    <dbReference type="NCBI Taxonomy" id="4556"/>
    <lineage>
        <taxon>Eukaryota</taxon>
        <taxon>Viridiplantae</taxon>
        <taxon>Streptophyta</taxon>
        <taxon>Embryophyta</taxon>
        <taxon>Tracheophyta</taxon>
        <taxon>Spermatophyta</taxon>
        <taxon>Magnoliopsida</taxon>
        <taxon>Liliopsida</taxon>
        <taxon>Poales</taxon>
        <taxon>Poaceae</taxon>
        <taxon>PACMAD clade</taxon>
        <taxon>Panicoideae</taxon>
        <taxon>Panicodae</taxon>
        <taxon>Paniceae</taxon>
        <taxon>Cenchrinae</taxon>
        <taxon>Setaria</taxon>
    </lineage>
</organism>
<dbReference type="Proteomes" id="UP000298652">
    <property type="component" value="Chromosome 3"/>
</dbReference>
<keyword evidence="2" id="KW-1185">Reference proteome</keyword>
<dbReference type="EMBL" id="CM016554">
    <property type="protein sequence ID" value="TKW28631.1"/>
    <property type="molecule type" value="Genomic_DNA"/>
</dbReference>